<sequence length="147" mass="15767">MDYDGNGNVWNPVSGGTGTETARYEYGPFGEPLRLTGAAAGSNPFRFSTKRTGDATGLVLYEYRAYSPALGRWLSWDAIEEHGAANLIAFCANKLIRASGYLGMQITPPGWPWPSPGSPPVPGPGLAVEHHPNPPHLVMRGDCKDVV</sequence>
<dbReference type="Gene3D" id="2.180.10.10">
    <property type="entry name" value="RHS repeat-associated core"/>
    <property type="match status" value="1"/>
</dbReference>
<evidence type="ECO:0000313" key="2">
    <source>
        <dbReference type="Proteomes" id="UP000477311"/>
    </source>
</evidence>
<proteinExistence type="predicted"/>
<accession>A0A6M1S1F6</accession>
<dbReference type="InterPro" id="IPR022385">
    <property type="entry name" value="Rhs_assc_core"/>
</dbReference>
<gene>
    <name evidence="1" type="ORF">G4L39_07385</name>
</gene>
<dbReference type="Proteomes" id="UP000477311">
    <property type="component" value="Unassembled WGS sequence"/>
</dbReference>
<evidence type="ECO:0008006" key="3">
    <source>
        <dbReference type="Google" id="ProtNLM"/>
    </source>
</evidence>
<dbReference type="EMBL" id="JAAKYA010000051">
    <property type="protein sequence ID" value="NGO39220.1"/>
    <property type="molecule type" value="Genomic_DNA"/>
</dbReference>
<evidence type="ECO:0000313" key="1">
    <source>
        <dbReference type="EMBL" id="NGO39220.1"/>
    </source>
</evidence>
<organism evidence="1 2">
    <name type="scientific">Limisphaera ngatamarikiensis</name>
    <dbReference type="NCBI Taxonomy" id="1324935"/>
    <lineage>
        <taxon>Bacteria</taxon>
        <taxon>Pseudomonadati</taxon>
        <taxon>Verrucomicrobiota</taxon>
        <taxon>Verrucomicrobiia</taxon>
        <taxon>Limisphaerales</taxon>
        <taxon>Limisphaeraceae</taxon>
        <taxon>Limisphaera</taxon>
    </lineage>
</organism>
<comment type="caution">
    <text evidence="1">The sequence shown here is derived from an EMBL/GenBank/DDBJ whole genome shotgun (WGS) entry which is preliminary data.</text>
</comment>
<dbReference type="AlphaFoldDB" id="A0A6M1S1F6"/>
<reference evidence="1 2" key="1">
    <citation type="submission" date="2020-02" db="EMBL/GenBank/DDBJ databases">
        <title>Draft genome sequence of Limisphaera ngatamarikiensis NGM72.4T, a thermophilic Verrucomicrobia grouped in subdivision 3.</title>
        <authorList>
            <person name="Carere C.R."/>
            <person name="Steen J."/>
            <person name="Hugenholtz P."/>
            <person name="Stott M.B."/>
        </authorList>
    </citation>
    <scope>NUCLEOTIDE SEQUENCE [LARGE SCALE GENOMIC DNA]</scope>
    <source>
        <strain evidence="1 2">NGM72.4</strain>
    </source>
</reference>
<keyword evidence="2" id="KW-1185">Reference proteome</keyword>
<name>A0A6M1S1F6_9BACT</name>
<protein>
    <recommendedName>
        <fullName evidence="3">RHS repeat-associated core domain-containing protein</fullName>
    </recommendedName>
</protein>
<dbReference type="NCBIfam" id="TIGR03696">
    <property type="entry name" value="Rhs_assc_core"/>
    <property type="match status" value="1"/>
</dbReference>